<dbReference type="InterPro" id="IPR013320">
    <property type="entry name" value="ConA-like_dom_sf"/>
</dbReference>
<keyword evidence="1" id="KW-0378">Hydrolase</keyword>
<dbReference type="EMBL" id="CP093313">
    <property type="protein sequence ID" value="UWZ81691.1"/>
    <property type="molecule type" value="Genomic_DNA"/>
</dbReference>
<accession>A0A9J7BH27</accession>
<name>A0A9J7BH27_9BACT</name>
<proteinExistence type="predicted"/>
<dbReference type="Gene3D" id="2.60.120.200">
    <property type="match status" value="1"/>
</dbReference>
<dbReference type="RefSeq" id="WP_260790540.1">
    <property type="nucleotide sequence ID" value="NZ_CP093313.1"/>
</dbReference>
<dbReference type="Proteomes" id="UP001059380">
    <property type="component" value="Chromosome"/>
</dbReference>
<gene>
    <name evidence="1" type="ORF">MOP44_13970</name>
</gene>
<dbReference type="GO" id="GO:0016787">
    <property type="term" value="F:hydrolase activity"/>
    <property type="evidence" value="ECO:0007669"/>
    <property type="project" value="UniProtKB-KW"/>
</dbReference>
<evidence type="ECO:0000313" key="1">
    <source>
        <dbReference type="EMBL" id="UWZ81691.1"/>
    </source>
</evidence>
<evidence type="ECO:0000313" key="2">
    <source>
        <dbReference type="Proteomes" id="UP001059380"/>
    </source>
</evidence>
<sequence length="380" mass="42117">MENGDRPTPKEKSTRNARRFSPLARIRAAHAKQIAILCSFLLPLAACRSAQDLQRPSIVFVHTPPSQSGGPELLDDLSGKVINGPPGAKIVAYARNSEWWIQPFRSRPFTEIGSDGNWKTATHLGTDYAVLLVSPGYQPPVRIKELPAIGGAVLAIALTKGNAGQSIAPKILHFSGYDWAVSSSADYRGGELSDYEPSNAWVDDHGHLHLLMSEGEGQWHCAGIRLTRSLGYGTYRFVVQDTVHLPTSAVLAMFTRDDRQNQEDGAEMNIELSHWGKQTNRNADCVVQPYYVPENTVHYNVPAGPMTYELRWEPGNATFRTFSGNSEISAAHKIMEHVFKAGIPIPAAETVHMNFYDFHHSKSGLHHPVEVVVERFEYLP</sequence>
<protein>
    <submittedName>
        <fullName evidence="1">Glycoside hydrolase family 16 protein</fullName>
    </submittedName>
</protein>
<dbReference type="SUPFAM" id="SSF49899">
    <property type="entry name" value="Concanavalin A-like lectins/glucanases"/>
    <property type="match status" value="1"/>
</dbReference>
<dbReference type="KEGG" id="orp:MOP44_13970"/>
<keyword evidence="2" id="KW-1185">Reference proteome</keyword>
<dbReference type="AlphaFoldDB" id="A0A9J7BH27"/>
<dbReference type="CDD" id="cd00413">
    <property type="entry name" value="Glyco_hydrolase_16"/>
    <property type="match status" value="1"/>
</dbReference>
<reference evidence="1" key="1">
    <citation type="submission" date="2021-04" db="EMBL/GenBank/DDBJ databases">
        <title>Phylogenetic analysis of Acidobacteriaceae.</title>
        <authorList>
            <person name="Qiu L."/>
            <person name="Zhang Q."/>
        </authorList>
    </citation>
    <scope>NUCLEOTIDE SEQUENCE</scope>
    <source>
        <strain evidence="1">DSM 25168</strain>
    </source>
</reference>
<organism evidence="1 2">
    <name type="scientific">Occallatibacter riparius</name>
    <dbReference type="NCBI Taxonomy" id="1002689"/>
    <lineage>
        <taxon>Bacteria</taxon>
        <taxon>Pseudomonadati</taxon>
        <taxon>Acidobacteriota</taxon>
        <taxon>Terriglobia</taxon>
        <taxon>Terriglobales</taxon>
        <taxon>Acidobacteriaceae</taxon>
        <taxon>Occallatibacter</taxon>
    </lineage>
</organism>